<accession>A0A397WNP5</accession>
<proteinExistence type="predicted"/>
<organism evidence="2 3">
    <name type="scientific">Candidatus Nanoclepta minutus</name>
    <dbReference type="NCBI Taxonomy" id="1940235"/>
    <lineage>
        <taxon>Archaea</taxon>
        <taxon>Nanobdellota</taxon>
        <taxon>Candidatus Nanoclepta</taxon>
    </lineage>
</organism>
<comment type="caution">
    <text evidence="2">The sequence shown here is derived from an EMBL/GenBank/DDBJ whole genome shotgun (WGS) entry which is preliminary data.</text>
</comment>
<feature type="coiled-coil region" evidence="1">
    <location>
        <begin position="243"/>
        <end position="291"/>
    </location>
</feature>
<dbReference type="SUPFAM" id="SSF46946">
    <property type="entry name" value="S13-like H2TH domain"/>
    <property type="match status" value="1"/>
</dbReference>
<dbReference type="Gene3D" id="1.10.8.50">
    <property type="match status" value="1"/>
</dbReference>
<keyword evidence="1" id="KW-0175">Coiled coil</keyword>
<dbReference type="PANTHER" id="PTHR15239">
    <property type="entry name" value="NUCLEAR EXPORT MEDIATOR FACTOR NEMF"/>
    <property type="match status" value="1"/>
</dbReference>
<dbReference type="AlphaFoldDB" id="A0A397WNP5"/>
<dbReference type="GO" id="GO:1990112">
    <property type="term" value="C:RQC complex"/>
    <property type="evidence" value="ECO:0007669"/>
    <property type="project" value="TreeGrafter"/>
</dbReference>
<evidence type="ECO:0000313" key="2">
    <source>
        <dbReference type="EMBL" id="RIB35521.1"/>
    </source>
</evidence>
<evidence type="ECO:0000256" key="1">
    <source>
        <dbReference type="SAM" id="Coils"/>
    </source>
</evidence>
<dbReference type="InterPro" id="IPR010979">
    <property type="entry name" value="Ribosomal_uS13-like_H2TH"/>
</dbReference>
<name>A0A397WNP5_9ARCH</name>
<dbReference type="GO" id="GO:0043023">
    <property type="term" value="F:ribosomal large subunit binding"/>
    <property type="evidence" value="ECO:0007669"/>
    <property type="project" value="TreeGrafter"/>
</dbReference>
<dbReference type="EMBL" id="MWMI01000001">
    <property type="protein sequence ID" value="RIB35521.1"/>
    <property type="molecule type" value="Genomic_DNA"/>
</dbReference>
<dbReference type="Pfam" id="PF05833">
    <property type="entry name" value="NFACT_N"/>
    <property type="match status" value="1"/>
</dbReference>
<protein>
    <submittedName>
        <fullName evidence="2">Uncharacterized protein</fullName>
    </submittedName>
</protein>
<dbReference type="Proteomes" id="UP000266622">
    <property type="component" value="Unassembled WGS sequence"/>
</dbReference>
<dbReference type="GO" id="GO:0072344">
    <property type="term" value="P:rescue of stalled ribosome"/>
    <property type="evidence" value="ECO:0007669"/>
    <property type="project" value="TreeGrafter"/>
</dbReference>
<reference evidence="2 3" key="1">
    <citation type="journal article" date="2018" name="Syst. Appl. Microbiol.">
        <title>A new symbiotic nanoarchaeote (Candidatus Nanoclepta minutus) and its host (Zestosphaera tikiterensis gen. nov., sp. nov.) from a New Zealand hot spring.</title>
        <authorList>
            <person name="St John E."/>
            <person name="Liu Y."/>
            <person name="Podar M."/>
            <person name="Stott M.B."/>
            <person name="Meneghin J."/>
            <person name="Chen Z."/>
            <person name="Lagutin K."/>
            <person name="Mitchell K."/>
            <person name="Reysenbach A.L."/>
        </authorList>
    </citation>
    <scope>NUCLEOTIDE SEQUENCE [LARGE SCALE GENOMIC DNA]</scope>
    <source>
        <strain evidence="2">NZ3</strain>
    </source>
</reference>
<gene>
    <name evidence="2" type="ORF">BXU00_00210</name>
</gene>
<dbReference type="InterPro" id="IPR051608">
    <property type="entry name" value="RQC_Subunit_NEMF"/>
</dbReference>
<dbReference type="GO" id="GO:0000049">
    <property type="term" value="F:tRNA binding"/>
    <property type="evidence" value="ECO:0007669"/>
    <property type="project" value="TreeGrafter"/>
</dbReference>
<dbReference type="PANTHER" id="PTHR15239:SF6">
    <property type="entry name" value="RIBOSOME QUALITY CONTROL COMPLEX SUBUNIT NEMF"/>
    <property type="match status" value="1"/>
</dbReference>
<sequence>MNITYIDLIKWFNENGEKINNSIIRDIFSVGNAYVFEIYKRDLNKRYLYVVPEKIIFLSNNKLEKIKNKFVERLKKDFLNKKLNIFLEDDKIVRFEIEDKRIYIELLPKGLIIVTDKKDKILYANRYKNFGYRNISIGETYKKPLKNFSLPKEFKEFLEVIERSDKKDIVRCLAIDFGLSKKYAEYILKEAGIEKNKPIKELSDEEIRKIYDIYLYILEKKEILYDNSWYKEVNEFFEEMYFKEIIENKKREIENKKEEIKRIIENQEKTLEKMKEEYNKLLKIANIIKENYWIFEGYNLEKIDEYIKSLNLPIEVIKKDNKILVNLKNNNKNKN</sequence>
<evidence type="ECO:0000313" key="3">
    <source>
        <dbReference type="Proteomes" id="UP000266622"/>
    </source>
</evidence>